<dbReference type="EMBL" id="UOEU01000987">
    <property type="protein sequence ID" value="VAW42939.1"/>
    <property type="molecule type" value="Genomic_DNA"/>
</dbReference>
<name>A0A3B0W0Y4_9ZZZZ</name>
<reference evidence="1" key="1">
    <citation type="submission" date="2018-06" db="EMBL/GenBank/DDBJ databases">
        <authorList>
            <person name="Zhirakovskaya E."/>
        </authorList>
    </citation>
    <scope>NUCLEOTIDE SEQUENCE</scope>
</reference>
<sequence length="151" mass="16874">MTINKSKIRAFIGSGIAMVFFVLLANTLFAAFVDIPFAGSVARSFKYHDHYEPNAWYANIESSMDNGAGPAIDVIGWSFWNIYDKCNGAYVDDHYLNGTVGYNVKFQGRTSAQYIANCNNGSRQTVSNGYHQFEEGSDSIAPWVQEIRTYP</sequence>
<dbReference type="AlphaFoldDB" id="A0A3B0W0Y4"/>
<protein>
    <submittedName>
        <fullName evidence="1">Uncharacterized protein</fullName>
    </submittedName>
</protein>
<evidence type="ECO:0000313" key="1">
    <source>
        <dbReference type="EMBL" id="VAW42939.1"/>
    </source>
</evidence>
<accession>A0A3B0W0Y4</accession>
<gene>
    <name evidence="1" type="ORF">MNBD_CHLOROFLEXI01-4055</name>
</gene>
<organism evidence="1">
    <name type="scientific">hydrothermal vent metagenome</name>
    <dbReference type="NCBI Taxonomy" id="652676"/>
    <lineage>
        <taxon>unclassified sequences</taxon>
        <taxon>metagenomes</taxon>
        <taxon>ecological metagenomes</taxon>
    </lineage>
</organism>
<proteinExistence type="predicted"/>